<dbReference type="InterPro" id="IPR005888">
    <property type="entry name" value="dTDP_Gluc_deHydtase"/>
</dbReference>
<dbReference type="PANTHER" id="PTHR43000">
    <property type="entry name" value="DTDP-D-GLUCOSE 4,6-DEHYDRATASE-RELATED"/>
    <property type="match status" value="1"/>
</dbReference>
<dbReference type="AlphaFoldDB" id="A0A7Z2NUT7"/>
<feature type="domain" description="NAD(P)-binding" evidence="8">
    <location>
        <begin position="7"/>
        <end position="326"/>
    </location>
</feature>
<keyword evidence="10" id="KW-1185">Reference proteome</keyword>
<comment type="catalytic activity">
    <reaction evidence="1 7">
        <text>dTDP-alpha-D-glucose = dTDP-4-dehydro-6-deoxy-alpha-D-glucose + H2O</text>
        <dbReference type="Rhea" id="RHEA:17221"/>
        <dbReference type="ChEBI" id="CHEBI:15377"/>
        <dbReference type="ChEBI" id="CHEBI:57477"/>
        <dbReference type="ChEBI" id="CHEBI:57649"/>
        <dbReference type="EC" id="4.2.1.46"/>
    </reaction>
</comment>
<evidence type="ECO:0000313" key="9">
    <source>
        <dbReference type="EMBL" id="QHL89785.1"/>
    </source>
</evidence>
<evidence type="ECO:0000256" key="6">
    <source>
        <dbReference type="ARBA" id="ARBA00023239"/>
    </source>
</evidence>
<evidence type="ECO:0000256" key="5">
    <source>
        <dbReference type="ARBA" id="ARBA00023027"/>
    </source>
</evidence>
<dbReference type="CDD" id="cd05246">
    <property type="entry name" value="dTDP_GD_SDR_e"/>
    <property type="match status" value="1"/>
</dbReference>
<organism evidence="9 10">
    <name type="scientific">Sphingomonas changnyeongensis</name>
    <dbReference type="NCBI Taxonomy" id="2698679"/>
    <lineage>
        <taxon>Bacteria</taxon>
        <taxon>Pseudomonadati</taxon>
        <taxon>Pseudomonadota</taxon>
        <taxon>Alphaproteobacteria</taxon>
        <taxon>Sphingomonadales</taxon>
        <taxon>Sphingomonadaceae</taxon>
        <taxon>Sphingomonas</taxon>
    </lineage>
</organism>
<dbReference type="InterPro" id="IPR036291">
    <property type="entry name" value="NAD(P)-bd_dom_sf"/>
</dbReference>
<keyword evidence="6 7" id="KW-0456">Lyase</keyword>
<evidence type="ECO:0000256" key="3">
    <source>
        <dbReference type="ARBA" id="ARBA00008178"/>
    </source>
</evidence>
<dbReference type="Gene3D" id="3.40.50.720">
    <property type="entry name" value="NAD(P)-binding Rossmann-like Domain"/>
    <property type="match status" value="1"/>
</dbReference>
<dbReference type="NCBIfam" id="TIGR01181">
    <property type="entry name" value="dTDP_gluc_dehyt"/>
    <property type="match status" value="1"/>
</dbReference>
<dbReference type="GO" id="GO:0008460">
    <property type="term" value="F:dTDP-glucose 4,6-dehydratase activity"/>
    <property type="evidence" value="ECO:0007669"/>
    <property type="project" value="UniProtKB-EC"/>
</dbReference>
<keyword evidence="5" id="KW-0520">NAD</keyword>
<dbReference type="RefSeq" id="WP_160591357.1">
    <property type="nucleotide sequence ID" value="NZ_CP047895.1"/>
</dbReference>
<dbReference type="Gene3D" id="3.90.25.10">
    <property type="entry name" value="UDP-galactose 4-epimerase, domain 1"/>
    <property type="match status" value="1"/>
</dbReference>
<comment type="cofactor">
    <cofactor evidence="2 7">
        <name>NAD(+)</name>
        <dbReference type="ChEBI" id="CHEBI:57540"/>
    </cofactor>
</comment>
<dbReference type="Pfam" id="PF16363">
    <property type="entry name" value="GDP_Man_Dehyd"/>
    <property type="match status" value="1"/>
</dbReference>
<dbReference type="Proteomes" id="UP000464468">
    <property type="component" value="Chromosome"/>
</dbReference>
<reference evidence="9 10" key="1">
    <citation type="submission" date="2020-01" db="EMBL/GenBank/DDBJ databases">
        <title>Sphingomonas sp. C33 whole genome sequece.</title>
        <authorList>
            <person name="Park C."/>
        </authorList>
    </citation>
    <scope>NUCLEOTIDE SEQUENCE [LARGE SCALE GENOMIC DNA]</scope>
    <source>
        <strain evidence="9 10">C33</strain>
    </source>
</reference>
<evidence type="ECO:0000259" key="8">
    <source>
        <dbReference type="Pfam" id="PF16363"/>
    </source>
</evidence>
<dbReference type="InterPro" id="IPR016040">
    <property type="entry name" value="NAD(P)-bd_dom"/>
</dbReference>
<evidence type="ECO:0000256" key="7">
    <source>
        <dbReference type="RuleBase" id="RU004473"/>
    </source>
</evidence>
<evidence type="ECO:0000256" key="4">
    <source>
        <dbReference type="ARBA" id="ARBA00011990"/>
    </source>
</evidence>
<protein>
    <recommendedName>
        <fullName evidence="4 7">dTDP-glucose 4,6-dehydratase</fullName>
        <ecNumber evidence="4 7">4.2.1.46</ecNumber>
    </recommendedName>
</protein>
<dbReference type="EMBL" id="CP047895">
    <property type="protein sequence ID" value="QHL89785.1"/>
    <property type="molecule type" value="Genomic_DNA"/>
</dbReference>
<evidence type="ECO:0000313" key="10">
    <source>
        <dbReference type="Proteomes" id="UP000464468"/>
    </source>
</evidence>
<dbReference type="SUPFAM" id="SSF51735">
    <property type="entry name" value="NAD(P)-binding Rossmann-fold domains"/>
    <property type="match status" value="1"/>
</dbReference>
<sequence>MTSLRILVTGGAGFIGSALVRHLIANTPHSVLNVDALTYAGNLSSVEPVAASDRYRFAEANICDRAAIAALIADFRPQVITHLAAESHVDRSIDGPAAFIETNIVGTFTMLSAALDYWRGLDEAERQAFRFHHISTDEVFGALGPDGFFTEETAYDPRSPYSASKAGSDHLVSAWHHTYGLPTLITNCSNNYGPYHFPEKLIPLMILKCLSGEKLPVYGRGDNVRDWLYVDDHVRALTAVFERGQVGESYMVGGRSERTNLAVVETICETLDTIRPRADGQSYRSQISFVADRPGHDFRYAIDASKLERELGWTPAESFESGIAKTIRWYLDNEAWWQPILARQYGGERLGLKSA</sequence>
<name>A0A7Z2NUT7_9SPHN</name>
<comment type="similarity">
    <text evidence="3 7">Belongs to the NAD(P)-dependent epimerase/dehydratase family. dTDP-glucose dehydratase subfamily.</text>
</comment>
<evidence type="ECO:0000256" key="2">
    <source>
        <dbReference type="ARBA" id="ARBA00001911"/>
    </source>
</evidence>
<evidence type="ECO:0000256" key="1">
    <source>
        <dbReference type="ARBA" id="ARBA00001539"/>
    </source>
</evidence>
<accession>A0A7Z2NUT7</accession>
<dbReference type="EC" id="4.2.1.46" evidence="4 7"/>
<dbReference type="KEGG" id="schy:GVO57_01785"/>
<gene>
    <name evidence="9" type="primary">rfbB</name>
    <name evidence="9" type="ORF">GVO57_01785</name>
</gene>
<proteinExistence type="inferred from homology"/>
<dbReference type="GO" id="GO:0009225">
    <property type="term" value="P:nucleotide-sugar metabolic process"/>
    <property type="evidence" value="ECO:0007669"/>
    <property type="project" value="InterPro"/>
</dbReference>